<comment type="subcellular location">
    <subcellularLocation>
        <location evidence="1">Membrane</location>
        <topology evidence="1">Multi-pass membrane protein</topology>
    </subcellularLocation>
</comment>
<evidence type="ECO:0000256" key="2">
    <source>
        <dbReference type="ARBA" id="ARBA00022692"/>
    </source>
</evidence>
<evidence type="ECO:0000256" key="7">
    <source>
        <dbReference type="SAM" id="Phobius"/>
    </source>
</evidence>
<name>A0AAV9GAE4_9PEZI</name>
<feature type="region of interest" description="Disordered" evidence="6">
    <location>
        <begin position="317"/>
        <end position="348"/>
    </location>
</feature>
<reference evidence="9" key="1">
    <citation type="journal article" date="2023" name="Mol. Phylogenet. Evol.">
        <title>Genome-scale phylogeny and comparative genomics of the fungal order Sordariales.</title>
        <authorList>
            <person name="Hensen N."/>
            <person name="Bonometti L."/>
            <person name="Westerberg I."/>
            <person name="Brannstrom I.O."/>
            <person name="Guillou S."/>
            <person name="Cros-Aarteil S."/>
            <person name="Calhoun S."/>
            <person name="Haridas S."/>
            <person name="Kuo A."/>
            <person name="Mondo S."/>
            <person name="Pangilinan J."/>
            <person name="Riley R."/>
            <person name="LaButti K."/>
            <person name="Andreopoulos B."/>
            <person name="Lipzen A."/>
            <person name="Chen C."/>
            <person name="Yan M."/>
            <person name="Daum C."/>
            <person name="Ng V."/>
            <person name="Clum A."/>
            <person name="Steindorff A."/>
            <person name="Ohm R.A."/>
            <person name="Martin F."/>
            <person name="Silar P."/>
            <person name="Natvig D.O."/>
            <person name="Lalanne C."/>
            <person name="Gautier V."/>
            <person name="Ament-Velasquez S.L."/>
            <person name="Kruys A."/>
            <person name="Hutchinson M.I."/>
            <person name="Powell A.J."/>
            <person name="Barry K."/>
            <person name="Miller A.N."/>
            <person name="Grigoriev I.V."/>
            <person name="Debuchy R."/>
            <person name="Gladieux P."/>
            <person name="Hiltunen Thoren M."/>
            <person name="Johannesson H."/>
        </authorList>
    </citation>
    <scope>NUCLEOTIDE SEQUENCE</scope>
    <source>
        <strain evidence="9">PSN243</strain>
    </source>
</reference>
<comment type="caution">
    <text evidence="9">The sequence shown here is derived from an EMBL/GenBank/DDBJ whole genome shotgun (WGS) entry which is preliminary data.</text>
</comment>
<dbReference type="InterPro" id="IPR049326">
    <property type="entry name" value="Rhodopsin_dom_fungi"/>
</dbReference>
<evidence type="ECO:0000256" key="4">
    <source>
        <dbReference type="ARBA" id="ARBA00023136"/>
    </source>
</evidence>
<protein>
    <recommendedName>
        <fullName evidence="8">Rhodopsin domain-containing protein</fullName>
    </recommendedName>
</protein>
<comment type="similarity">
    <text evidence="5">Belongs to the SAT4 family.</text>
</comment>
<sequence length="364" mass="39947">MASEPLAGESRASQVQAACIAFFVLSPLFVGARVFARVKVRSWSGLSWDDGTLFVSWIFSIILSAIVMLACASGYGKRINQIGSTEDLSMIAKLVFVADIFYKLSINTTKASILLFYLRRFVTNWFKIACYVMLGVVLSFMVATTVGSIAQCTPVEKAWSFDVIGNGVCIDRKAFWYANSGISILISVIMLALPFQPIHASSLPGAQKVALTIVFAIGAFTTITGVIRMQTFDFGSGEFTSNVEWMMWTIIETNLAILCGCVPVYRPLMAYILPKQFATTSKIRPGDNRRNTLAVFSRSQVSLAPSARAKRASIMPHKAPGGWDHDSEKGLDDLPLPPGIKDPNAPPRRSSMLRDAYVWLNTVI</sequence>
<feature type="compositionally biased region" description="Basic and acidic residues" evidence="6">
    <location>
        <begin position="323"/>
        <end position="332"/>
    </location>
</feature>
<dbReference type="EMBL" id="MU865969">
    <property type="protein sequence ID" value="KAK4445068.1"/>
    <property type="molecule type" value="Genomic_DNA"/>
</dbReference>
<feature type="domain" description="Rhodopsin" evidence="8">
    <location>
        <begin position="32"/>
        <end position="270"/>
    </location>
</feature>
<dbReference type="PANTHER" id="PTHR33048">
    <property type="entry name" value="PTH11-LIKE INTEGRAL MEMBRANE PROTEIN (AFU_ORTHOLOGUE AFUA_5G11245)"/>
    <property type="match status" value="1"/>
</dbReference>
<proteinExistence type="inferred from homology"/>
<dbReference type="Pfam" id="PF20684">
    <property type="entry name" value="Fung_rhodopsin"/>
    <property type="match status" value="1"/>
</dbReference>
<evidence type="ECO:0000256" key="6">
    <source>
        <dbReference type="SAM" id="MobiDB-lite"/>
    </source>
</evidence>
<feature type="transmembrane region" description="Helical" evidence="7">
    <location>
        <begin position="205"/>
        <end position="225"/>
    </location>
</feature>
<organism evidence="9 10">
    <name type="scientific">Podospora aff. communis PSN243</name>
    <dbReference type="NCBI Taxonomy" id="3040156"/>
    <lineage>
        <taxon>Eukaryota</taxon>
        <taxon>Fungi</taxon>
        <taxon>Dikarya</taxon>
        <taxon>Ascomycota</taxon>
        <taxon>Pezizomycotina</taxon>
        <taxon>Sordariomycetes</taxon>
        <taxon>Sordariomycetidae</taxon>
        <taxon>Sordariales</taxon>
        <taxon>Podosporaceae</taxon>
        <taxon>Podospora</taxon>
    </lineage>
</organism>
<evidence type="ECO:0000256" key="1">
    <source>
        <dbReference type="ARBA" id="ARBA00004141"/>
    </source>
</evidence>
<gene>
    <name evidence="9" type="ORF">QBC34DRAFT_167215</name>
</gene>
<feature type="transmembrane region" description="Helical" evidence="7">
    <location>
        <begin position="130"/>
        <end position="150"/>
    </location>
</feature>
<dbReference type="AlphaFoldDB" id="A0AAV9GAE4"/>
<evidence type="ECO:0000256" key="3">
    <source>
        <dbReference type="ARBA" id="ARBA00022989"/>
    </source>
</evidence>
<dbReference type="Proteomes" id="UP001321760">
    <property type="component" value="Unassembled WGS sequence"/>
</dbReference>
<keyword evidence="4 7" id="KW-0472">Membrane</keyword>
<evidence type="ECO:0000259" key="8">
    <source>
        <dbReference type="Pfam" id="PF20684"/>
    </source>
</evidence>
<accession>A0AAV9GAE4</accession>
<dbReference type="PANTHER" id="PTHR33048:SF55">
    <property type="entry name" value="INTEGRAL MEMBRANE PROTEIN"/>
    <property type="match status" value="1"/>
</dbReference>
<reference evidence="9" key="2">
    <citation type="submission" date="2023-05" db="EMBL/GenBank/DDBJ databases">
        <authorList>
            <consortium name="Lawrence Berkeley National Laboratory"/>
            <person name="Steindorff A."/>
            <person name="Hensen N."/>
            <person name="Bonometti L."/>
            <person name="Westerberg I."/>
            <person name="Brannstrom I.O."/>
            <person name="Guillou S."/>
            <person name="Cros-Aarteil S."/>
            <person name="Calhoun S."/>
            <person name="Haridas S."/>
            <person name="Kuo A."/>
            <person name="Mondo S."/>
            <person name="Pangilinan J."/>
            <person name="Riley R."/>
            <person name="Labutti K."/>
            <person name="Andreopoulos B."/>
            <person name="Lipzen A."/>
            <person name="Chen C."/>
            <person name="Yanf M."/>
            <person name="Daum C."/>
            <person name="Ng V."/>
            <person name="Clum A."/>
            <person name="Ohm R."/>
            <person name="Martin F."/>
            <person name="Silar P."/>
            <person name="Natvig D."/>
            <person name="Lalanne C."/>
            <person name="Gautier V."/>
            <person name="Ament-Velasquez S.L."/>
            <person name="Kruys A."/>
            <person name="Hutchinson M.I."/>
            <person name="Powell A.J."/>
            <person name="Barry K."/>
            <person name="Miller A.N."/>
            <person name="Grigoriev I.V."/>
            <person name="Debuchy R."/>
            <person name="Gladieux P."/>
            <person name="Thoren M.H."/>
            <person name="Johannesson H."/>
        </authorList>
    </citation>
    <scope>NUCLEOTIDE SEQUENCE</scope>
    <source>
        <strain evidence="9">PSN243</strain>
    </source>
</reference>
<feature type="transmembrane region" description="Helical" evidence="7">
    <location>
        <begin position="174"/>
        <end position="193"/>
    </location>
</feature>
<feature type="transmembrane region" description="Helical" evidence="7">
    <location>
        <begin position="12"/>
        <end position="32"/>
    </location>
</feature>
<feature type="transmembrane region" description="Helical" evidence="7">
    <location>
        <begin position="245"/>
        <end position="265"/>
    </location>
</feature>
<keyword evidence="2 7" id="KW-0812">Transmembrane</keyword>
<evidence type="ECO:0000313" key="9">
    <source>
        <dbReference type="EMBL" id="KAK4445068.1"/>
    </source>
</evidence>
<keyword evidence="10" id="KW-1185">Reference proteome</keyword>
<dbReference type="InterPro" id="IPR052337">
    <property type="entry name" value="SAT4-like"/>
</dbReference>
<feature type="transmembrane region" description="Helical" evidence="7">
    <location>
        <begin position="53"/>
        <end position="75"/>
    </location>
</feature>
<keyword evidence="3 7" id="KW-1133">Transmembrane helix</keyword>
<evidence type="ECO:0000256" key="5">
    <source>
        <dbReference type="ARBA" id="ARBA00038359"/>
    </source>
</evidence>
<evidence type="ECO:0000313" key="10">
    <source>
        <dbReference type="Proteomes" id="UP001321760"/>
    </source>
</evidence>
<feature type="compositionally biased region" description="Pro residues" evidence="6">
    <location>
        <begin position="335"/>
        <end position="346"/>
    </location>
</feature>
<dbReference type="GO" id="GO:0016020">
    <property type="term" value="C:membrane"/>
    <property type="evidence" value="ECO:0007669"/>
    <property type="project" value="UniProtKB-SubCell"/>
</dbReference>